<name>A0AAN5DHR9_9BILA</name>
<evidence type="ECO:0000313" key="2">
    <source>
        <dbReference type="EMBL" id="GMR62882.1"/>
    </source>
</evidence>
<keyword evidence="3" id="KW-1185">Reference proteome</keyword>
<dbReference type="GO" id="GO:0016020">
    <property type="term" value="C:membrane"/>
    <property type="evidence" value="ECO:0007669"/>
    <property type="project" value="TreeGrafter"/>
</dbReference>
<dbReference type="InterPro" id="IPR043968">
    <property type="entry name" value="SGNH"/>
</dbReference>
<feature type="non-terminal residue" evidence="2">
    <location>
        <position position="284"/>
    </location>
</feature>
<sequence length="284" mass="33526">SSINVTEAIEYNERESRKVYFDLPLDCVRDFQAEKWTGLKEEPQMRCISKGNGTAKVLLIGNSYGYRTFPVLHELFAGRYEEFRLFTKSSRMFLNKDPLDASTFKYWKLAKRVIKHSKPDIIFVIEKDMEAAQNKPYSGSVEDDHIFNFTQSRIRFLSEHAKFVVIDDQYYKPHLASGVAATIVERLRSGKKRLVDFTDLNVSTDEYLEEFKYGKRRFHAYEDQNLMKNRVEEQLCPNEPCYFFNLNNLHAYYGDAALHQTTEMIRKLKHGYKLIIKHFLKEHE</sequence>
<reference evidence="3" key="1">
    <citation type="submission" date="2022-10" db="EMBL/GenBank/DDBJ databases">
        <title>Genome assembly of Pristionchus species.</title>
        <authorList>
            <person name="Yoshida K."/>
            <person name="Sommer R.J."/>
        </authorList>
    </citation>
    <scope>NUCLEOTIDE SEQUENCE [LARGE SCALE GENOMIC DNA]</scope>
    <source>
        <strain evidence="3">RS5460</strain>
    </source>
</reference>
<evidence type="ECO:0000313" key="3">
    <source>
        <dbReference type="Proteomes" id="UP001328107"/>
    </source>
</evidence>
<dbReference type="Proteomes" id="UP001328107">
    <property type="component" value="Unassembled WGS sequence"/>
</dbReference>
<gene>
    <name evidence="2" type="ORF">PMAYCL1PPCAC_33077</name>
</gene>
<organism evidence="2 3">
    <name type="scientific">Pristionchus mayeri</name>
    <dbReference type="NCBI Taxonomy" id="1317129"/>
    <lineage>
        <taxon>Eukaryota</taxon>
        <taxon>Metazoa</taxon>
        <taxon>Ecdysozoa</taxon>
        <taxon>Nematoda</taxon>
        <taxon>Chromadorea</taxon>
        <taxon>Rhabditida</taxon>
        <taxon>Rhabditina</taxon>
        <taxon>Diplogasteromorpha</taxon>
        <taxon>Diplogasteroidea</taxon>
        <taxon>Neodiplogasteridae</taxon>
        <taxon>Pristionchus</taxon>
    </lineage>
</organism>
<dbReference type="Pfam" id="PF19040">
    <property type="entry name" value="SGNH"/>
    <property type="match status" value="1"/>
</dbReference>
<dbReference type="GO" id="GO:0000271">
    <property type="term" value="P:polysaccharide biosynthetic process"/>
    <property type="evidence" value="ECO:0007669"/>
    <property type="project" value="TreeGrafter"/>
</dbReference>
<evidence type="ECO:0000259" key="1">
    <source>
        <dbReference type="Pfam" id="PF19040"/>
    </source>
</evidence>
<proteinExistence type="predicted"/>
<dbReference type="PANTHER" id="PTHR23028">
    <property type="entry name" value="ACETYLTRANSFERASE"/>
    <property type="match status" value="1"/>
</dbReference>
<dbReference type="PANTHER" id="PTHR23028:SF53">
    <property type="entry name" value="ACYL_TRANSF_3 DOMAIN-CONTAINING PROTEIN"/>
    <property type="match status" value="1"/>
</dbReference>
<comment type="caution">
    <text evidence="2">The sequence shown here is derived from an EMBL/GenBank/DDBJ whole genome shotgun (WGS) entry which is preliminary data.</text>
</comment>
<accession>A0AAN5DHR9</accession>
<dbReference type="AlphaFoldDB" id="A0AAN5DHR9"/>
<dbReference type="InterPro" id="IPR050879">
    <property type="entry name" value="Acyltransferase_3"/>
</dbReference>
<protein>
    <recommendedName>
        <fullName evidence="1">SGNH domain-containing protein</fullName>
    </recommendedName>
</protein>
<feature type="non-terminal residue" evidence="2">
    <location>
        <position position="1"/>
    </location>
</feature>
<feature type="domain" description="SGNH" evidence="1">
    <location>
        <begin position="44"/>
        <end position="269"/>
    </location>
</feature>
<dbReference type="EMBL" id="BTRK01000006">
    <property type="protein sequence ID" value="GMR62882.1"/>
    <property type="molecule type" value="Genomic_DNA"/>
</dbReference>